<name>A0A0J6Y794_COCIT</name>
<feature type="compositionally biased region" description="Basic and acidic residues" evidence="1">
    <location>
        <begin position="24"/>
        <end position="43"/>
    </location>
</feature>
<evidence type="ECO:0000256" key="1">
    <source>
        <dbReference type="SAM" id="MobiDB-lite"/>
    </source>
</evidence>
<protein>
    <submittedName>
        <fullName evidence="2">Uncharacterized protein</fullName>
    </submittedName>
</protein>
<proteinExistence type="predicted"/>
<reference evidence="3" key="1">
    <citation type="journal article" date="2010" name="Genome Res.">
        <title>Population genomic sequencing of Coccidioides fungi reveals recent hybridization and transposon control.</title>
        <authorList>
            <person name="Neafsey D.E."/>
            <person name="Barker B.M."/>
            <person name="Sharpton T.J."/>
            <person name="Stajich J.E."/>
            <person name="Park D.J."/>
            <person name="Whiston E."/>
            <person name="Hung C.-Y."/>
            <person name="McMahan C."/>
            <person name="White J."/>
            <person name="Sykes S."/>
            <person name="Heiman D."/>
            <person name="Young S."/>
            <person name="Zeng Q."/>
            <person name="Abouelleil A."/>
            <person name="Aftuck L."/>
            <person name="Bessette D."/>
            <person name="Brown A."/>
            <person name="FitzGerald M."/>
            <person name="Lui A."/>
            <person name="Macdonald J.P."/>
            <person name="Priest M."/>
            <person name="Orbach M.J."/>
            <person name="Galgiani J.N."/>
            <person name="Kirkland T.N."/>
            <person name="Cole G.T."/>
            <person name="Birren B.W."/>
            <person name="Henn M.R."/>
            <person name="Taylor J.W."/>
            <person name="Rounsley S.D."/>
        </authorList>
    </citation>
    <scope>NUCLEOTIDE SEQUENCE [LARGE SCALE GENOMIC DNA]</scope>
    <source>
        <strain evidence="3">RMSCC 2394</strain>
    </source>
</reference>
<evidence type="ECO:0000313" key="2">
    <source>
        <dbReference type="EMBL" id="KMP04521.1"/>
    </source>
</evidence>
<sequence>MPSRLGVPVERRQPAAVKQAGRHGGREAGRQAGRQEGRQDFPCKELISNDTEAGPVELSRAKMGPSEPEYPSLFPESGSRPPLICMTELGFTGSGVEVQLRNLILEYGAKSEFFLF</sequence>
<dbReference type="Proteomes" id="UP000054565">
    <property type="component" value="Unassembled WGS sequence"/>
</dbReference>
<feature type="region of interest" description="Disordered" evidence="1">
    <location>
        <begin position="1"/>
        <end position="77"/>
    </location>
</feature>
<accession>A0A0J6Y794</accession>
<evidence type="ECO:0000313" key="3">
    <source>
        <dbReference type="Proteomes" id="UP000054565"/>
    </source>
</evidence>
<dbReference type="AlphaFoldDB" id="A0A0J6Y794"/>
<organism evidence="2 3">
    <name type="scientific">Coccidioides immitis RMSCC 2394</name>
    <dbReference type="NCBI Taxonomy" id="404692"/>
    <lineage>
        <taxon>Eukaryota</taxon>
        <taxon>Fungi</taxon>
        <taxon>Dikarya</taxon>
        <taxon>Ascomycota</taxon>
        <taxon>Pezizomycotina</taxon>
        <taxon>Eurotiomycetes</taxon>
        <taxon>Eurotiomycetidae</taxon>
        <taxon>Onygenales</taxon>
        <taxon>Onygenaceae</taxon>
        <taxon>Coccidioides</taxon>
    </lineage>
</organism>
<dbReference type="EMBL" id="DS028095">
    <property type="protein sequence ID" value="KMP04521.1"/>
    <property type="molecule type" value="Genomic_DNA"/>
</dbReference>
<gene>
    <name evidence="2" type="ORF">CIRG_04202</name>
</gene>